<evidence type="ECO:0000256" key="1">
    <source>
        <dbReference type="SAM" id="MobiDB-lite"/>
    </source>
</evidence>
<proteinExistence type="predicted"/>
<keyword evidence="3" id="KW-1185">Reference proteome</keyword>
<feature type="compositionally biased region" description="Pro residues" evidence="1">
    <location>
        <begin position="45"/>
        <end position="56"/>
    </location>
</feature>
<sequence length="56" mass="6149">MAAVREFRPHVHLTYDDDGGYPHPDHIMTTGSRWRPFEAAGDPRPLTPAPVAPGSP</sequence>
<accession>A0ABP6KQ62</accession>
<dbReference type="SUPFAM" id="SSF102588">
    <property type="entry name" value="LmbE-like"/>
    <property type="match status" value="1"/>
</dbReference>
<dbReference type="Proteomes" id="UP001499930">
    <property type="component" value="Unassembled WGS sequence"/>
</dbReference>
<reference evidence="3" key="1">
    <citation type="journal article" date="2019" name="Int. J. Syst. Evol. Microbiol.">
        <title>The Global Catalogue of Microorganisms (GCM) 10K type strain sequencing project: providing services to taxonomists for standard genome sequencing and annotation.</title>
        <authorList>
            <consortium name="The Broad Institute Genomics Platform"/>
            <consortium name="The Broad Institute Genome Sequencing Center for Infectious Disease"/>
            <person name="Wu L."/>
            <person name="Ma J."/>
        </authorList>
    </citation>
    <scope>NUCLEOTIDE SEQUENCE [LARGE SCALE GENOMIC DNA]</scope>
    <source>
        <strain evidence="3">JCM 3106</strain>
    </source>
</reference>
<dbReference type="EMBL" id="BAAAWD010000014">
    <property type="protein sequence ID" value="GAA3018036.1"/>
    <property type="molecule type" value="Genomic_DNA"/>
</dbReference>
<name>A0ABP6KQ62_9ACTN</name>
<organism evidence="2 3">
    <name type="scientific">Streptosporangium longisporum</name>
    <dbReference type="NCBI Taxonomy" id="46187"/>
    <lineage>
        <taxon>Bacteria</taxon>
        <taxon>Bacillati</taxon>
        <taxon>Actinomycetota</taxon>
        <taxon>Actinomycetes</taxon>
        <taxon>Streptosporangiales</taxon>
        <taxon>Streptosporangiaceae</taxon>
        <taxon>Streptosporangium</taxon>
    </lineage>
</organism>
<gene>
    <name evidence="2" type="ORF">GCM10017559_47420</name>
</gene>
<comment type="caution">
    <text evidence="2">The sequence shown here is derived from an EMBL/GenBank/DDBJ whole genome shotgun (WGS) entry which is preliminary data.</text>
</comment>
<feature type="region of interest" description="Disordered" evidence="1">
    <location>
        <begin position="35"/>
        <end position="56"/>
    </location>
</feature>
<evidence type="ECO:0000313" key="3">
    <source>
        <dbReference type="Proteomes" id="UP001499930"/>
    </source>
</evidence>
<protein>
    <submittedName>
        <fullName evidence="2">Uncharacterized protein</fullName>
    </submittedName>
</protein>
<evidence type="ECO:0000313" key="2">
    <source>
        <dbReference type="EMBL" id="GAA3018036.1"/>
    </source>
</evidence>
<dbReference type="InterPro" id="IPR024078">
    <property type="entry name" value="LmbE-like_dom_sf"/>
</dbReference>
<dbReference type="Gene3D" id="3.40.50.10320">
    <property type="entry name" value="LmbE-like"/>
    <property type="match status" value="1"/>
</dbReference>